<protein>
    <submittedName>
        <fullName evidence="1">HAD superfamily hydrolase</fullName>
    </submittedName>
</protein>
<accession>A0ABU1MQ89</accession>
<keyword evidence="2" id="KW-1185">Reference proteome</keyword>
<proteinExistence type="predicted"/>
<organism evidence="1 2">
    <name type="scientific">Novosphingobium capsulatum</name>
    <dbReference type="NCBI Taxonomy" id="13688"/>
    <lineage>
        <taxon>Bacteria</taxon>
        <taxon>Pseudomonadati</taxon>
        <taxon>Pseudomonadota</taxon>
        <taxon>Alphaproteobacteria</taxon>
        <taxon>Sphingomonadales</taxon>
        <taxon>Sphingomonadaceae</taxon>
        <taxon>Novosphingobium</taxon>
    </lineage>
</organism>
<dbReference type="InterPro" id="IPR036412">
    <property type="entry name" value="HAD-like_sf"/>
</dbReference>
<dbReference type="Pfam" id="PF05045">
    <property type="entry name" value="RgpF"/>
    <property type="match status" value="1"/>
</dbReference>
<dbReference type="SUPFAM" id="SSF56784">
    <property type="entry name" value="HAD-like"/>
    <property type="match status" value="1"/>
</dbReference>
<dbReference type="GO" id="GO:0016787">
    <property type="term" value="F:hydrolase activity"/>
    <property type="evidence" value="ECO:0007669"/>
    <property type="project" value="UniProtKB-KW"/>
</dbReference>
<sequence length="977" mass="109599">MIEIITEEQVSTVRQWKHFDAAWYLKEYADVGLLGLDPAYHYLWLGARIGRKPSPGFARFTGRQFRVEEFVREIARDAIESLDENTNFNDSADLSYLGRAPAEFVGPGEIDVSAVQGIRVGVHAHMYYADLAEEFAYHLGQIPCAFDLYASTSNEASREAVLRVFSTIPNAKKVDVRVVPNIGRDIAPLVVEFGADLAKYDVISHIQTKKSLYNNGSTDGWREYILHSLFESPGRIALYLRALNTSRYGIVYPQCFYNLPYMANTWLANSGIARAWAPRFGVDALPEGYFDFPAGSMFWAKTDALRPLLEGGLQWENFPPEQGQTDGTLAHCIERMLGVVPTSRHYQHGVVRDTQTPSWSRWRLNQFIDRPIEHLHAIVAAPETQIVAFDIFDTLLTRPLLDADYVKRLLHSEHEKNGWSDFRNSRMRAEGAAREAKARDVDIHDIYEHLVGPANSTAELTPDREIELEILSVRPRKQGIELLQFALQSGKKVILASDMFLPREAIEAMLQRCAIAGWHTLYLSCEVGVRKDSGKLYEHILAHEQIAPHEMVMVGDNERSDFQIPADMGIRTIHLVKATNILRAIPRFAGVVPDSEHAPLGDQFLFGAIAAENYSAITYPDFSPADMFGADAHAIGYGLLGPITAAFSQWLQAQAKKHGIDRLYFLAREGKFLKTVFDRWQAGSADMLQSDYLLISRRAVTVPCIETMEDIFHIAASNNFYGATMDMFLNERFGTVLDAKAWAEAERNRLWARNAPLTIQDGGIDHIRPFLRAVSPHIFAQAKMERENALGYYRAMGLDGSSKSAVVDVGYGATIQRHLIKLLDHKVHGLYMMTDQKGSALGHSANVVAKGCFVHAAERSPSASPLFTNSFLLEKMLSADDEQVVRYTSAGDAELRERSEYVDIGRSVRHEMQRGALAFVDDAACFRRGMSSNLHIDGARCEELFSRFVHGLSPNEQKIFSSLALDDFYCGRGIVID</sequence>
<dbReference type="CDD" id="cd01427">
    <property type="entry name" value="HAD_like"/>
    <property type="match status" value="1"/>
</dbReference>
<keyword evidence="1" id="KW-0378">Hydrolase</keyword>
<dbReference type="InterPro" id="IPR023214">
    <property type="entry name" value="HAD_sf"/>
</dbReference>
<name>A0ABU1MQ89_9SPHN</name>
<comment type="caution">
    <text evidence="1">The sequence shown here is derived from an EMBL/GenBank/DDBJ whole genome shotgun (WGS) entry which is preliminary data.</text>
</comment>
<dbReference type="Gene3D" id="3.40.50.1000">
    <property type="entry name" value="HAD superfamily/HAD-like"/>
    <property type="match status" value="1"/>
</dbReference>
<dbReference type="Proteomes" id="UP001184150">
    <property type="component" value="Unassembled WGS sequence"/>
</dbReference>
<reference evidence="1 2" key="1">
    <citation type="submission" date="2023-07" db="EMBL/GenBank/DDBJ databases">
        <title>Sorghum-associated microbial communities from plants grown in Nebraska, USA.</title>
        <authorList>
            <person name="Schachtman D."/>
        </authorList>
    </citation>
    <scope>NUCLEOTIDE SEQUENCE [LARGE SCALE GENOMIC DNA]</scope>
    <source>
        <strain evidence="1 2">DS1027</strain>
    </source>
</reference>
<evidence type="ECO:0000313" key="1">
    <source>
        <dbReference type="EMBL" id="MDR6512521.1"/>
    </source>
</evidence>
<gene>
    <name evidence="1" type="ORF">J2792_003406</name>
</gene>
<dbReference type="EMBL" id="JAVDRD010000010">
    <property type="protein sequence ID" value="MDR6512521.1"/>
    <property type="molecule type" value="Genomic_DNA"/>
</dbReference>
<evidence type="ECO:0000313" key="2">
    <source>
        <dbReference type="Proteomes" id="UP001184150"/>
    </source>
</evidence>
<dbReference type="InterPro" id="IPR007739">
    <property type="entry name" value="RgpF"/>
</dbReference>
<dbReference type="RefSeq" id="WP_309806048.1">
    <property type="nucleotide sequence ID" value="NZ_JAVDRD010000010.1"/>
</dbReference>
<dbReference type="Pfam" id="PF00702">
    <property type="entry name" value="Hydrolase"/>
    <property type="match status" value="1"/>
</dbReference>